<dbReference type="PANTHER" id="PTHR24198:SF165">
    <property type="entry name" value="ANKYRIN REPEAT-CONTAINING PROTEIN-RELATED"/>
    <property type="match status" value="1"/>
</dbReference>
<feature type="repeat" description="ANK" evidence="3">
    <location>
        <begin position="834"/>
        <end position="866"/>
    </location>
</feature>
<dbReference type="EMBL" id="JAATWM020000014">
    <property type="protein sequence ID" value="KAF9877435.1"/>
    <property type="molecule type" value="Genomic_DNA"/>
</dbReference>
<keyword evidence="2 3" id="KW-0040">ANK repeat</keyword>
<evidence type="ECO:0000313" key="8">
    <source>
        <dbReference type="Proteomes" id="UP000781932"/>
    </source>
</evidence>
<sequence>MDPLSLSASIAGLVALADLVFRAATDYVKAAKGSQKEVNDLSREVKNLSCVLHNLSLVAFELEVNDEAQASTHQPSSALKPHHLHECQQLLRQLEEKLRDQNSQLNSSSGFERLRSRMKWPFTSAETKEILQTMRRQKETIDTALASDTLSKLMLCLSRQKESSAQVEKLQLTANKILDMQLESFRDTQKRSVLDYFSILNYRTEFETNLALRHPLTGLWLTEGQDFAEWHATLGSRIWFTGIPGAGKSVIAALVIQECLQRARTSPGTAVAFHYSVYRNQQTHQPQAVLSSLCVQLALQDANAFKELEEYHAELSMMDYLSRRPSIEGLTAVLRRMFLCFSRVYIIVDGVDECGDHAEETAKSLMDLTASQVEGNVSLAVLSRNEIGLRHIMDPGCHNVEIAAHTEDLQEYVATELNQRISSRKLRLKDLRLKDDIMTSLVKGAQGMFRWVACQLDHLCELPTDRARRAALLKLPPTLPATYERILLRIESYDEQVKRIVQRALLMIGSPQQDGSWRLGFREICELASIDESSEYLYEDEIVDEEEILRWCGSLVRTSDDGGTIEFAHFTVQEYLWNDCAKHDILKAYSISDETVGAVLGSLCIRYLMLKNHEQPVEATDDYIDIVMDAGAVPNSQVVTPFQTATFLHLAVSSSMYGDDLEIAADLVRVGVSIEEEDKVSFKSRYDHAMMLFEPDDFKAKFTGGKAIISLLEALHQYHHDGPSSAKMSLYALTLQLAKHMKLDISSQAYQLQLGDELSESYVKKYLLNIIETNDREGLLRFLQSGRSDLVRGVGIDAKQPSWTSLHLAVKSRAFEVLGKLLEAGLDPNVASYDCRTPVHLCCTYEDEPALRLLLKHGASTTTKDDEGRTIWHHSARANGVTILSVLIELGERDQGLESVSDDGDTPIAAALRCSNHDSLRLLLPYCSSERSWKCGESLYRAAARFGKSFIIQGMMEAQVETDGEDSVTGNPLHHLHINSSLECIGLFKKAFSVNERRSQDFRTPLESMLVRAVERDEEWRMSEGAVAELLPSNAIEDASEGSKIWSVVCEETVLQAMEESDAFGRHWFNQVLKELMTLGIPDLYEAHHQQSSVPPFIAAVSADFKYEYDRLLVKHQEPCSWYRERWRRFSVCFQQLAQDTRYLASAVEDPNMVRLLSLSVLQGDHQMTSLLLEKGVNIHARTDMISPFEFSCFPEVHISEDDFDHLLSFATKGDMEWCVASLHGCGPLHFVAGFESEREASVPKLSKLLQIGMDCNQPLSPRYGSPLTHHIEQRALKTAEALLQHGADPWAIGPRWMTPALMATQMGDVSLLQMMAAASEGKDDSLWGQEWTRRVSCGCMTGGNALHLAAFYGQTDCISFYLEQGLLSDLEAGENDLGTPLHHAAHYGHHDTIAMLEGQGANVNTKDKLGQTPLHVAVLHEHVRTVEVLLRLGATHQADVDERTPIDHALELGQEEIVEALLKSFEDSGRPEASVISPKLLPRFADAFATAIRQNDVGKCSQIHAAGCPVDIELNEHRNLTPLIMAIAEDKSLEVVRWLLDAGASVSATMDAPYLGRYTNALEAVSENAKFNPILLELTTKYLKEGGDILGNSDTVLRSAVDAENTEGVSIILDAVRKLHHTLDTSEKPCVTSYLPGLPAFVNRQARSGPTVTALHVAAGNKDVKVVKMLVEAGADIESLDGVQKAPLHWAAATGSLDIVEHLLGCGAKVDVLNSRGETPLAMACREGNWQAATLILESSRGSSVAGGNVLHLMAFTEADRAEHSIPFFQLLLDRGADMHLLDSTGISPAHVVLVSQHAVYLRAWINRDITTLRLHQLAPWPLALFNYQYDYLSERLPFLSKNLQSLRPLMSREVTNRLLACNSPGSHSLLCWSVCSGEIEAIQPLVKLSPDVLEHQCQKHGTPLQAALIFGRDEIVKFLVGLGAQLTYDLFGRMTGGAGAIHHQPILDWLLVGRHGERAMIGNDESDHAKEVKDYAGPVLVEVPLRWEWRQSRQESMWQYACRRSQILRDLRGKVVNSVRVGEGEGEGEKRATEFYLKGVL</sequence>
<evidence type="ECO:0000259" key="6">
    <source>
        <dbReference type="Pfam" id="PF24883"/>
    </source>
</evidence>
<evidence type="ECO:0000256" key="4">
    <source>
        <dbReference type="SAM" id="SignalP"/>
    </source>
</evidence>
<dbReference type="Pfam" id="PF12796">
    <property type="entry name" value="Ank_2"/>
    <property type="match status" value="3"/>
</dbReference>
<feature type="repeat" description="ANK" evidence="3">
    <location>
        <begin position="1651"/>
        <end position="1683"/>
    </location>
</feature>
<protein>
    <submittedName>
        <fullName evidence="7">Uncharacterized protein</fullName>
    </submittedName>
</protein>
<dbReference type="Pfam" id="PF24883">
    <property type="entry name" value="NPHP3_N"/>
    <property type="match status" value="1"/>
</dbReference>
<dbReference type="OrthoDB" id="4850615at2759"/>
<dbReference type="PROSITE" id="PS50088">
    <property type="entry name" value="ANK_REPEAT"/>
    <property type="match status" value="7"/>
</dbReference>
<comment type="caution">
    <text evidence="7">The sequence shown here is derived from an EMBL/GenBank/DDBJ whole genome shotgun (WGS) entry which is preliminary data.</text>
</comment>
<feature type="repeat" description="ANK" evidence="3">
    <location>
        <begin position="1519"/>
        <end position="1552"/>
    </location>
</feature>
<evidence type="ECO:0000256" key="1">
    <source>
        <dbReference type="ARBA" id="ARBA00022737"/>
    </source>
</evidence>
<name>A0A9P6IEY0_9PEZI</name>
<dbReference type="InterPro" id="IPR027417">
    <property type="entry name" value="P-loop_NTPase"/>
</dbReference>
<feature type="signal peptide" evidence="4">
    <location>
        <begin position="1"/>
        <end position="30"/>
    </location>
</feature>
<dbReference type="PROSITE" id="PS50297">
    <property type="entry name" value="ANK_REP_REGION"/>
    <property type="match status" value="4"/>
</dbReference>
<dbReference type="Pfam" id="PF17111">
    <property type="entry name" value="PigL_N"/>
    <property type="match status" value="1"/>
</dbReference>
<dbReference type="SUPFAM" id="SSF48403">
    <property type="entry name" value="Ankyrin repeat"/>
    <property type="match status" value="3"/>
</dbReference>
<accession>A0A9P6IEY0</accession>
<dbReference type="Gene3D" id="1.25.40.20">
    <property type="entry name" value="Ankyrin repeat-containing domain"/>
    <property type="match status" value="6"/>
</dbReference>
<feature type="chain" id="PRO_5040211554" evidence="4">
    <location>
        <begin position="31"/>
        <end position="2043"/>
    </location>
</feature>
<gene>
    <name evidence="7" type="ORF">CkaCkLH20_05135</name>
</gene>
<keyword evidence="8" id="KW-1185">Reference proteome</keyword>
<dbReference type="Proteomes" id="UP000781932">
    <property type="component" value="Unassembled WGS sequence"/>
</dbReference>
<reference evidence="7" key="2">
    <citation type="submission" date="2020-11" db="EMBL/GenBank/DDBJ databases">
        <title>Whole genome sequencing of Colletotrichum sp.</title>
        <authorList>
            <person name="Li H."/>
        </authorList>
    </citation>
    <scope>NUCLEOTIDE SEQUENCE</scope>
    <source>
        <strain evidence="7">CkLH20</strain>
    </source>
</reference>
<dbReference type="Pfam" id="PF00023">
    <property type="entry name" value="Ank"/>
    <property type="match status" value="1"/>
</dbReference>
<keyword evidence="1" id="KW-0677">Repeat</keyword>
<dbReference type="RefSeq" id="XP_038746896.1">
    <property type="nucleotide sequence ID" value="XM_038887854.1"/>
</dbReference>
<dbReference type="InterPro" id="IPR002110">
    <property type="entry name" value="Ankyrin_rpt"/>
</dbReference>
<feature type="repeat" description="ANK" evidence="3">
    <location>
        <begin position="1684"/>
        <end position="1716"/>
    </location>
</feature>
<evidence type="ECO:0000256" key="3">
    <source>
        <dbReference type="PROSITE-ProRule" id="PRU00023"/>
    </source>
</evidence>
<dbReference type="PANTHER" id="PTHR24198">
    <property type="entry name" value="ANKYRIN REPEAT AND PROTEIN KINASE DOMAIN-CONTAINING PROTEIN"/>
    <property type="match status" value="1"/>
</dbReference>
<dbReference type="GeneID" id="62160928"/>
<dbReference type="InterPro" id="IPR031348">
    <property type="entry name" value="PigL_N"/>
</dbReference>
<feature type="repeat" description="ANK" evidence="3">
    <location>
        <begin position="1410"/>
        <end position="1435"/>
    </location>
</feature>
<reference evidence="7" key="1">
    <citation type="submission" date="2020-03" db="EMBL/GenBank/DDBJ databases">
        <authorList>
            <person name="He L."/>
        </authorList>
    </citation>
    <scope>NUCLEOTIDE SEQUENCE</scope>
    <source>
        <strain evidence="7">CkLH20</strain>
    </source>
</reference>
<dbReference type="SMART" id="SM00248">
    <property type="entry name" value="ANK"/>
    <property type="match status" value="21"/>
</dbReference>
<feature type="repeat" description="ANK" evidence="3">
    <location>
        <begin position="801"/>
        <end position="833"/>
    </location>
</feature>
<feature type="domain" description="Nephrocystin 3-like N-terminal" evidence="6">
    <location>
        <begin position="217"/>
        <end position="384"/>
    </location>
</feature>
<dbReference type="InterPro" id="IPR036770">
    <property type="entry name" value="Ankyrin_rpt-contain_sf"/>
</dbReference>
<dbReference type="InterPro" id="IPR056884">
    <property type="entry name" value="NPHP3-like_N"/>
</dbReference>
<evidence type="ECO:0000256" key="2">
    <source>
        <dbReference type="ARBA" id="ARBA00023043"/>
    </source>
</evidence>
<feature type="repeat" description="ANK" evidence="3">
    <location>
        <begin position="1377"/>
        <end position="1409"/>
    </location>
</feature>
<evidence type="ECO:0000259" key="5">
    <source>
        <dbReference type="Pfam" id="PF17111"/>
    </source>
</evidence>
<keyword evidence="4" id="KW-0732">Signal</keyword>
<dbReference type="Gene3D" id="3.40.50.300">
    <property type="entry name" value="P-loop containing nucleotide triphosphate hydrolases"/>
    <property type="match status" value="1"/>
</dbReference>
<evidence type="ECO:0000313" key="7">
    <source>
        <dbReference type="EMBL" id="KAF9877435.1"/>
    </source>
</evidence>
<organism evidence="7 8">
    <name type="scientific">Colletotrichum karsti</name>
    <dbReference type="NCBI Taxonomy" id="1095194"/>
    <lineage>
        <taxon>Eukaryota</taxon>
        <taxon>Fungi</taxon>
        <taxon>Dikarya</taxon>
        <taxon>Ascomycota</taxon>
        <taxon>Pezizomycotina</taxon>
        <taxon>Sordariomycetes</taxon>
        <taxon>Hypocreomycetidae</taxon>
        <taxon>Glomerellales</taxon>
        <taxon>Glomerellaceae</taxon>
        <taxon>Colletotrichum</taxon>
        <taxon>Colletotrichum boninense species complex</taxon>
    </lineage>
</organism>
<feature type="domain" description="Azaphilone pigments biosynthesis cluster protein L N-terminal" evidence="5">
    <location>
        <begin position="1"/>
        <end position="160"/>
    </location>
</feature>
<proteinExistence type="predicted"/>